<keyword evidence="3" id="KW-1185">Reference proteome</keyword>
<proteinExistence type="predicted"/>
<dbReference type="InterPro" id="IPR041078">
    <property type="entry name" value="Plavaka"/>
</dbReference>
<organism evidence="2 3">
    <name type="scientific">Scleroderma citrinum Foug A</name>
    <dbReference type="NCBI Taxonomy" id="1036808"/>
    <lineage>
        <taxon>Eukaryota</taxon>
        <taxon>Fungi</taxon>
        <taxon>Dikarya</taxon>
        <taxon>Basidiomycota</taxon>
        <taxon>Agaricomycotina</taxon>
        <taxon>Agaricomycetes</taxon>
        <taxon>Agaricomycetidae</taxon>
        <taxon>Boletales</taxon>
        <taxon>Sclerodermatineae</taxon>
        <taxon>Sclerodermataceae</taxon>
        <taxon>Scleroderma</taxon>
    </lineage>
</organism>
<dbReference type="Proteomes" id="UP000053989">
    <property type="component" value="Unassembled WGS sequence"/>
</dbReference>
<reference evidence="2 3" key="1">
    <citation type="submission" date="2014-04" db="EMBL/GenBank/DDBJ databases">
        <authorList>
            <consortium name="DOE Joint Genome Institute"/>
            <person name="Kuo A."/>
            <person name="Kohler A."/>
            <person name="Nagy L.G."/>
            <person name="Floudas D."/>
            <person name="Copeland A."/>
            <person name="Barry K.W."/>
            <person name="Cichocki N."/>
            <person name="Veneault-Fourrey C."/>
            <person name="LaButti K."/>
            <person name="Lindquist E.A."/>
            <person name="Lipzen A."/>
            <person name="Lundell T."/>
            <person name="Morin E."/>
            <person name="Murat C."/>
            <person name="Sun H."/>
            <person name="Tunlid A."/>
            <person name="Henrissat B."/>
            <person name="Grigoriev I.V."/>
            <person name="Hibbett D.S."/>
            <person name="Martin F."/>
            <person name="Nordberg H.P."/>
            <person name="Cantor M.N."/>
            <person name="Hua S.X."/>
        </authorList>
    </citation>
    <scope>NUCLEOTIDE SEQUENCE [LARGE SCALE GENOMIC DNA]</scope>
    <source>
        <strain evidence="2 3">Foug A</strain>
    </source>
</reference>
<dbReference type="OrthoDB" id="2650222at2759"/>
<dbReference type="AlphaFoldDB" id="A0A0C3A643"/>
<dbReference type="Pfam" id="PF18759">
    <property type="entry name" value="Plavaka"/>
    <property type="match status" value="1"/>
</dbReference>
<name>A0A0C3A643_9AGAM</name>
<dbReference type="Pfam" id="PF20722">
    <property type="entry name" value="DUF6830"/>
    <property type="match status" value="1"/>
</dbReference>
<protein>
    <recommendedName>
        <fullName evidence="1">DUF6830 domain-containing protein</fullName>
    </recommendedName>
</protein>
<gene>
    <name evidence="2" type="ORF">SCLCIDRAFT_26833</name>
</gene>
<dbReference type="EMBL" id="KN822065">
    <property type="protein sequence ID" value="KIM60187.1"/>
    <property type="molecule type" value="Genomic_DNA"/>
</dbReference>
<evidence type="ECO:0000259" key="1">
    <source>
        <dbReference type="Pfam" id="PF20722"/>
    </source>
</evidence>
<sequence>MGDETLAQIKQVGSTVDPWDLDRFQKVAKALFLLGVHFPFWRDWRFADSSIFLVLEILHFIHKFFFNHVLQWCKEIALLWWCLAHQTDDGEGTSDDCLHVIDFMYQSQSPIQTDSSIAQMESSLKDDFLVPKLELLLSFASAVQNNGGLIQYTADVSEWLLITHCKNTFRQTNKNKDFTMQVVCILDREESMQSFDMYTLMCSNNISLLNIIKTEAEDVSANNPVLDWVSCVLPEEQQKIQGPHPCRNYFAGVLLSNNAETALHVTRRPDQTNLTINAIAAMYHLVDFPEEYSRFLGLYGADVELTWRIFDCITIWHKFQVQLHSVFCPSMIMPSQVVQAKPPSDDFPLGCGDVVVVKAGDDSTSYIAQVRMVFQPCPPPCSRVQIPSYLTQPLLYVQPFHVALTPNEQPELDGQVTHEGRVIPLAFVSHAIELVPIFGPSPVPPTVTAAMSQEVYDQFFLNHYGDKETYNMIHGMEFF</sequence>
<reference evidence="3" key="2">
    <citation type="submission" date="2015-01" db="EMBL/GenBank/DDBJ databases">
        <title>Evolutionary Origins and Diversification of the Mycorrhizal Mutualists.</title>
        <authorList>
            <consortium name="DOE Joint Genome Institute"/>
            <consortium name="Mycorrhizal Genomics Consortium"/>
            <person name="Kohler A."/>
            <person name="Kuo A."/>
            <person name="Nagy L.G."/>
            <person name="Floudas D."/>
            <person name="Copeland A."/>
            <person name="Barry K.W."/>
            <person name="Cichocki N."/>
            <person name="Veneault-Fourrey C."/>
            <person name="LaButti K."/>
            <person name="Lindquist E.A."/>
            <person name="Lipzen A."/>
            <person name="Lundell T."/>
            <person name="Morin E."/>
            <person name="Murat C."/>
            <person name="Riley R."/>
            <person name="Ohm R."/>
            <person name="Sun H."/>
            <person name="Tunlid A."/>
            <person name="Henrissat B."/>
            <person name="Grigoriev I.V."/>
            <person name="Hibbett D.S."/>
            <person name="Martin F."/>
        </authorList>
    </citation>
    <scope>NUCLEOTIDE SEQUENCE [LARGE SCALE GENOMIC DNA]</scope>
    <source>
        <strain evidence="3">Foug A</strain>
    </source>
</reference>
<dbReference type="HOGENOM" id="CLU_006344_10_0_1"/>
<evidence type="ECO:0000313" key="3">
    <source>
        <dbReference type="Proteomes" id="UP000053989"/>
    </source>
</evidence>
<feature type="domain" description="DUF6830" evidence="1">
    <location>
        <begin position="258"/>
        <end position="361"/>
    </location>
</feature>
<dbReference type="InParanoid" id="A0A0C3A643"/>
<evidence type="ECO:0000313" key="2">
    <source>
        <dbReference type="EMBL" id="KIM60187.1"/>
    </source>
</evidence>
<accession>A0A0C3A643</accession>
<dbReference type="InterPro" id="IPR049233">
    <property type="entry name" value="DUF6830"/>
</dbReference>